<keyword evidence="2" id="KW-0547">Nucleotide-binding</keyword>
<accession>A0AAP0KGZ5</accession>
<keyword evidence="1" id="KW-0808">Transferase</keyword>
<evidence type="ECO:0000256" key="4">
    <source>
        <dbReference type="ARBA" id="ARBA00022840"/>
    </source>
</evidence>
<gene>
    <name evidence="6" type="ORF">Syun_009436</name>
</gene>
<evidence type="ECO:0000256" key="1">
    <source>
        <dbReference type="ARBA" id="ARBA00022679"/>
    </source>
</evidence>
<name>A0AAP0KGZ5_9MAGN</name>
<dbReference type="GO" id="GO:0016301">
    <property type="term" value="F:kinase activity"/>
    <property type="evidence" value="ECO:0007669"/>
    <property type="project" value="UniProtKB-KW"/>
</dbReference>
<evidence type="ECO:0000256" key="2">
    <source>
        <dbReference type="ARBA" id="ARBA00022741"/>
    </source>
</evidence>
<dbReference type="Proteomes" id="UP001420932">
    <property type="component" value="Unassembled WGS sequence"/>
</dbReference>
<evidence type="ECO:0000256" key="3">
    <source>
        <dbReference type="ARBA" id="ARBA00022777"/>
    </source>
</evidence>
<keyword evidence="3" id="KW-0418">Kinase</keyword>
<protein>
    <submittedName>
        <fullName evidence="6">Uncharacterized protein</fullName>
    </submittedName>
</protein>
<proteinExistence type="predicted"/>
<dbReference type="InterPro" id="IPR052059">
    <property type="entry name" value="CR_Ser/Thr_kinase"/>
</dbReference>
<dbReference type="EMBL" id="JBBNAF010000004">
    <property type="protein sequence ID" value="KAK9151127.1"/>
    <property type="molecule type" value="Genomic_DNA"/>
</dbReference>
<evidence type="ECO:0000256" key="5">
    <source>
        <dbReference type="SAM" id="Phobius"/>
    </source>
</evidence>
<dbReference type="AlphaFoldDB" id="A0AAP0KGZ5"/>
<dbReference type="PANTHER" id="PTHR47973">
    <property type="entry name" value="CYSTEINE-RICH RECEPTOR-LIKE PROTEIN KINASE 3"/>
    <property type="match status" value="1"/>
</dbReference>
<keyword evidence="4" id="KW-0067">ATP-binding</keyword>
<keyword evidence="7" id="KW-1185">Reference proteome</keyword>
<comment type="caution">
    <text evidence="6">The sequence shown here is derived from an EMBL/GenBank/DDBJ whole genome shotgun (WGS) entry which is preliminary data.</text>
</comment>
<feature type="transmembrane region" description="Helical" evidence="5">
    <location>
        <begin position="12"/>
        <end position="32"/>
    </location>
</feature>
<sequence>MTFMKVTSFLSVLVRVVFFFSFVFALVSFSLLGERFRARGSKCLREMAGMGILLLQAGELYEQGQLVEFVDKSLNGDFDYEEASRFLKNALLWVQDITKLRPSMSIVVKMLQGENDELDNIAKPAILSDLMDLIKTKGHKTKLNETNTTSYTLESERKDNILFSSSSSYADMSSKATSERA</sequence>
<reference evidence="6 7" key="1">
    <citation type="submission" date="2024-01" db="EMBL/GenBank/DDBJ databases">
        <title>Genome assemblies of Stephania.</title>
        <authorList>
            <person name="Yang L."/>
        </authorList>
    </citation>
    <scope>NUCLEOTIDE SEQUENCE [LARGE SCALE GENOMIC DNA]</scope>
    <source>
        <strain evidence="6">YNDBR</strain>
        <tissue evidence="6">Leaf</tissue>
    </source>
</reference>
<dbReference type="GO" id="GO:0005524">
    <property type="term" value="F:ATP binding"/>
    <property type="evidence" value="ECO:0007669"/>
    <property type="project" value="UniProtKB-KW"/>
</dbReference>
<keyword evidence="5" id="KW-1133">Transmembrane helix</keyword>
<organism evidence="6 7">
    <name type="scientific">Stephania yunnanensis</name>
    <dbReference type="NCBI Taxonomy" id="152371"/>
    <lineage>
        <taxon>Eukaryota</taxon>
        <taxon>Viridiplantae</taxon>
        <taxon>Streptophyta</taxon>
        <taxon>Embryophyta</taxon>
        <taxon>Tracheophyta</taxon>
        <taxon>Spermatophyta</taxon>
        <taxon>Magnoliopsida</taxon>
        <taxon>Ranunculales</taxon>
        <taxon>Menispermaceae</taxon>
        <taxon>Menispermoideae</taxon>
        <taxon>Cissampelideae</taxon>
        <taxon>Stephania</taxon>
    </lineage>
</organism>
<evidence type="ECO:0000313" key="7">
    <source>
        <dbReference type="Proteomes" id="UP001420932"/>
    </source>
</evidence>
<evidence type="ECO:0000313" key="6">
    <source>
        <dbReference type="EMBL" id="KAK9151127.1"/>
    </source>
</evidence>
<keyword evidence="5" id="KW-0472">Membrane</keyword>
<keyword evidence="5" id="KW-0812">Transmembrane</keyword>